<reference evidence="1" key="1">
    <citation type="submission" date="2003-02" db="EMBL/GenBank/DDBJ databases">
        <authorList>
            <person name="Buell R."/>
            <person name="Liu J."/>
            <person name="Childs K."/>
            <person name="Zaborsky J."/>
            <person name="Tallon L."/>
            <person name="Wirtz U."/>
            <person name="Wei F."/>
            <person name="Kuang H."/>
            <person name="Zhang P."/>
            <person name="Marano M."/>
            <person name="Baker B."/>
        </authorList>
    </citation>
    <scope>NUCLEOTIDE SEQUENCE</scope>
</reference>
<reference evidence="2" key="5">
    <citation type="submission" date="2006-01" db="EMBL/GenBank/DDBJ databases">
        <title>Oryza sativa chromosome 3 BAC OSJNBb0047D08 genomic sequence.</title>
        <authorList>
            <person name="Buell C.R."/>
            <person name="Yuan Q."/>
            <person name="Ouyang S."/>
            <person name="Liu J."/>
            <person name="Gansberger K."/>
            <person name="Jones K.M."/>
            <person name="Overton II L.L."/>
            <person name="Tsitrin T."/>
            <person name="Kim M.M."/>
            <person name="Bera J.J."/>
            <person name="Jin S.S."/>
            <person name="Fadrosh D.W."/>
            <person name="Tallon L.J."/>
            <person name="Koo H."/>
            <person name="Zismann V."/>
            <person name="Hsiao J."/>
            <person name="Blunt S."/>
            <person name="Vanaken S.S."/>
            <person name="Riedmuller S.B."/>
            <person name="Utterback T.T."/>
            <person name="Feldblyum T.V."/>
            <person name="Yang Q.Q."/>
            <person name="Haas B.J."/>
            <person name="Suh B.B."/>
            <person name="Peterson J.J."/>
            <person name="Quackenbush J."/>
            <person name="White O."/>
            <person name="Salzberg S.L."/>
            <person name="Fraser C.M."/>
        </authorList>
    </citation>
    <scope>NUCLEOTIDE SEQUENCE</scope>
</reference>
<dbReference type="EMBL" id="AC137925">
    <property type="protein sequence ID" value="AAO73239.1"/>
    <property type="molecule type" value="Genomic_DNA"/>
</dbReference>
<evidence type="ECO:0000313" key="2">
    <source>
        <dbReference type="EMBL" id="AAO73239.1"/>
    </source>
</evidence>
<reference evidence="3" key="6">
    <citation type="journal article" date="2008" name="Nucleic Acids Res.">
        <title>The rice annotation project database (RAP-DB): 2008 update.</title>
        <authorList>
            <consortium name="The rice annotation project (RAP)"/>
        </authorList>
    </citation>
    <scope>GENOME REANNOTATION</scope>
    <source>
        <strain evidence="3">cv. Nipponbare</strain>
    </source>
</reference>
<gene>
    <name evidence="1" type="ORF">OSJNBa0037J17.8</name>
    <name evidence="2" type="ORF">OSJNBb0047D08.3</name>
</gene>
<dbReference type="AlphaFoldDB" id="Q10IJ7"/>
<proteinExistence type="predicted"/>
<accession>Q10IJ7</accession>
<dbReference type="Proteomes" id="UP000000763">
    <property type="component" value="Chromosome 3"/>
</dbReference>
<evidence type="ECO:0000313" key="3">
    <source>
        <dbReference type="Proteomes" id="UP000000763"/>
    </source>
</evidence>
<reference evidence="2" key="2">
    <citation type="submission" date="2003-03" db="EMBL/GenBank/DDBJ databases">
        <authorList>
            <person name="Buell R."/>
        </authorList>
    </citation>
    <scope>NUCLEOTIDE SEQUENCE</scope>
</reference>
<dbReference type="EMBL" id="AC135226">
    <property type="protein sequence ID" value="AAO37486.1"/>
    <property type="molecule type" value="Genomic_DNA"/>
</dbReference>
<protein>
    <submittedName>
        <fullName evidence="1">Uncharacterized protein</fullName>
    </submittedName>
</protein>
<organism evidence="1 3">
    <name type="scientific">Oryza sativa subsp. japonica</name>
    <name type="common">Rice</name>
    <dbReference type="NCBI Taxonomy" id="39947"/>
    <lineage>
        <taxon>Eukaryota</taxon>
        <taxon>Viridiplantae</taxon>
        <taxon>Streptophyta</taxon>
        <taxon>Embryophyta</taxon>
        <taxon>Tracheophyta</taxon>
        <taxon>Spermatophyta</taxon>
        <taxon>Magnoliopsida</taxon>
        <taxon>Liliopsida</taxon>
        <taxon>Poales</taxon>
        <taxon>Poaceae</taxon>
        <taxon>BOP clade</taxon>
        <taxon>Oryzoideae</taxon>
        <taxon>Oryzeae</taxon>
        <taxon>Oryzinae</taxon>
        <taxon>Oryza</taxon>
        <taxon>Oryza sativa</taxon>
    </lineage>
</organism>
<reference evidence="1" key="4">
    <citation type="submission" date="2006-01" db="EMBL/GenBank/DDBJ databases">
        <title>Oryza sativa chromosome 3 BAC OSJNBa0037J17 genomic sequence.</title>
        <authorList>
            <person name="Buell C.R."/>
            <person name="Yuan Q."/>
            <person name="Ouyang S."/>
            <person name="Liu J."/>
            <person name="Gansberger K."/>
            <person name="Jones K.M."/>
            <person name="Overton II L.L."/>
            <person name="Tsitrin T."/>
            <person name="Kim M.M."/>
            <person name="Bera J.J."/>
            <person name="Jin S.S."/>
            <person name="Fadrosh D.W."/>
            <person name="Tallon L.J."/>
            <person name="Koo H."/>
            <person name="Zismann V."/>
            <person name="Hsiao J."/>
            <person name="Blunt S."/>
            <person name="Vanaken S.S."/>
            <person name="Riedmuller S.B."/>
            <person name="Utterback T.T."/>
            <person name="Feldblyum T.V."/>
            <person name="Yang Q.Q."/>
            <person name="Haas B.J."/>
            <person name="Suh B.B."/>
            <person name="Peterson J.J."/>
            <person name="Quackenbush J."/>
            <person name="White O."/>
            <person name="Salzberg S.L."/>
            <person name="Fraser C.M."/>
        </authorList>
    </citation>
    <scope>NUCLEOTIDE SEQUENCE</scope>
</reference>
<sequence>MEIVPQTEEGSAKVRIGCDRDRQSLNWTRIKLTGTLTNLKARFRTCTGVKQISQASCFSHQREASKPQGRIQWYQSVQLFGAKEWKGRYQSVQLCWFGQSISQFVIERNSAVCRSVRPAHPTFFLAIPESRDDIPVRG</sequence>
<evidence type="ECO:0000313" key="1">
    <source>
        <dbReference type="EMBL" id="AAO37486.1"/>
    </source>
</evidence>
<reference evidence="3" key="3">
    <citation type="journal article" date="2005" name="Nature">
        <title>The map-based sequence of the rice genome.</title>
        <authorList>
            <consortium name="International rice genome sequencing project (IRGSP)"/>
            <person name="Matsumoto T."/>
            <person name="Wu J."/>
            <person name="Kanamori H."/>
            <person name="Katayose Y."/>
            <person name="Fujisawa M."/>
            <person name="Namiki N."/>
            <person name="Mizuno H."/>
            <person name="Yamamoto K."/>
            <person name="Antonio B.A."/>
            <person name="Baba T."/>
            <person name="Sakata K."/>
            <person name="Nagamura Y."/>
            <person name="Aoki H."/>
            <person name="Arikawa K."/>
            <person name="Arita K."/>
            <person name="Bito T."/>
            <person name="Chiden Y."/>
            <person name="Fujitsuka N."/>
            <person name="Fukunaka R."/>
            <person name="Hamada M."/>
            <person name="Harada C."/>
            <person name="Hayashi A."/>
            <person name="Hijishita S."/>
            <person name="Honda M."/>
            <person name="Hosokawa S."/>
            <person name="Ichikawa Y."/>
            <person name="Idonuma A."/>
            <person name="Iijima M."/>
            <person name="Ikeda M."/>
            <person name="Ikeno M."/>
            <person name="Ito K."/>
            <person name="Ito S."/>
            <person name="Ito T."/>
            <person name="Ito Y."/>
            <person name="Ito Y."/>
            <person name="Iwabuchi A."/>
            <person name="Kamiya K."/>
            <person name="Karasawa W."/>
            <person name="Kurita K."/>
            <person name="Katagiri S."/>
            <person name="Kikuta A."/>
            <person name="Kobayashi H."/>
            <person name="Kobayashi N."/>
            <person name="Machita K."/>
            <person name="Maehara T."/>
            <person name="Masukawa M."/>
            <person name="Mizubayashi T."/>
            <person name="Mukai Y."/>
            <person name="Nagasaki H."/>
            <person name="Nagata Y."/>
            <person name="Naito S."/>
            <person name="Nakashima M."/>
            <person name="Nakama Y."/>
            <person name="Nakamichi Y."/>
            <person name="Nakamura M."/>
            <person name="Meguro A."/>
            <person name="Negishi M."/>
            <person name="Ohta I."/>
            <person name="Ohta T."/>
            <person name="Okamoto M."/>
            <person name="Ono N."/>
            <person name="Saji S."/>
            <person name="Sakaguchi M."/>
            <person name="Sakai K."/>
            <person name="Shibata M."/>
            <person name="Shimokawa T."/>
            <person name="Song J."/>
            <person name="Takazaki Y."/>
            <person name="Terasawa K."/>
            <person name="Tsugane M."/>
            <person name="Tsuji K."/>
            <person name="Ueda S."/>
            <person name="Waki K."/>
            <person name="Yamagata H."/>
            <person name="Yamamoto M."/>
            <person name="Yamamoto S."/>
            <person name="Yamane H."/>
            <person name="Yoshiki S."/>
            <person name="Yoshihara R."/>
            <person name="Yukawa K."/>
            <person name="Zhong H."/>
            <person name="Yano M."/>
            <person name="Yuan Q."/>
            <person name="Ouyang S."/>
            <person name="Liu J."/>
            <person name="Jones K.M."/>
            <person name="Gansberger K."/>
            <person name="Moffat K."/>
            <person name="Hill J."/>
            <person name="Bera J."/>
            <person name="Fadrosh D."/>
            <person name="Jin S."/>
            <person name="Johri S."/>
            <person name="Kim M."/>
            <person name="Overton L."/>
            <person name="Reardon M."/>
            <person name="Tsitrin T."/>
            <person name="Vuong H."/>
            <person name="Weaver B."/>
            <person name="Ciecko A."/>
            <person name="Tallon L."/>
            <person name="Jackson J."/>
            <person name="Pai G."/>
            <person name="Aken S.V."/>
            <person name="Utterback T."/>
            <person name="Reidmuller S."/>
            <person name="Feldblyum T."/>
            <person name="Hsiao J."/>
            <person name="Zismann V."/>
            <person name="Iobst S."/>
            <person name="de Vazeille A.R."/>
            <person name="Buell C.R."/>
            <person name="Ying K."/>
            <person name="Li Y."/>
            <person name="Lu T."/>
            <person name="Huang Y."/>
            <person name="Zhao Q."/>
            <person name="Feng Q."/>
            <person name="Zhang L."/>
            <person name="Zhu J."/>
            <person name="Weng Q."/>
            <person name="Mu J."/>
            <person name="Lu Y."/>
            <person name="Fan D."/>
            <person name="Liu Y."/>
            <person name="Guan J."/>
            <person name="Zhang Y."/>
            <person name="Yu S."/>
            <person name="Liu X."/>
            <person name="Zhang Y."/>
            <person name="Hong G."/>
            <person name="Han B."/>
            <person name="Choisne N."/>
            <person name="Demange N."/>
            <person name="Orjeda G."/>
            <person name="Samain S."/>
            <person name="Cattolico L."/>
            <person name="Pelletier E."/>
            <person name="Couloux A."/>
            <person name="Segurens B."/>
            <person name="Wincker P."/>
            <person name="D'Hont A."/>
            <person name="Scarpelli C."/>
            <person name="Weissenbach J."/>
            <person name="Salanoubat M."/>
            <person name="Quetier F."/>
            <person name="Yu Y."/>
            <person name="Kim H.R."/>
            <person name="Rambo T."/>
            <person name="Currie J."/>
            <person name="Collura K."/>
            <person name="Luo M."/>
            <person name="Yang T."/>
            <person name="Ammiraju J.S.S."/>
            <person name="Engler F."/>
            <person name="Soderlund C."/>
            <person name="Wing R.A."/>
            <person name="Palmer L.E."/>
            <person name="de la Bastide M."/>
            <person name="Spiegel L."/>
            <person name="Nascimento L."/>
            <person name="Zutavern T."/>
            <person name="O'Shaughnessy A."/>
            <person name="Dike S."/>
            <person name="Dedhia N."/>
            <person name="Preston R."/>
            <person name="Balija V."/>
            <person name="McCombie W.R."/>
            <person name="Chow T."/>
            <person name="Chen H."/>
            <person name="Chung M."/>
            <person name="Chen C."/>
            <person name="Shaw J."/>
            <person name="Wu H."/>
            <person name="Hsiao K."/>
            <person name="Chao Y."/>
            <person name="Chu M."/>
            <person name="Cheng C."/>
            <person name="Hour A."/>
            <person name="Lee P."/>
            <person name="Lin S."/>
            <person name="Lin Y."/>
            <person name="Liou J."/>
            <person name="Liu S."/>
            <person name="Hsing Y."/>
            <person name="Raghuvanshi S."/>
            <person name="Mohanty A."/>
            <person name="Bharti A.K."/>
            <person name="Gaur A."/>
            <person name="Gupta V."/>
            <person name="Kumar D."/>
            <person name="Ravi V."/>
            <person name="Vij S."/>
            <person name="Kapur A."/>
            <person name="Khurana P."/>
            <person name="Khurana P."/>
            <person name="Khurana J.P."/>
            <person name="Tyagi A.K."/>
            <person name="Gaikwad K."/>
            <person name="Singh A."/>
            <person name="Dalal V."/>
            <person name="Srivastava S."/>
            <person name="Dixit A."/>
            <person name="Pal A.K."/>
            <person name="Ghazi I.A."/>
            <person name="Yadav M."/>
            <person name="Pandit A."/>
            <person name="Bhargava A."/>
            <person name="Sureshbabu K."/>
            <person name="Batra K."/>
            <person name="Sharma T.R."/>
            <person name="Mohapatra T."/>
            <person name="Singh N.K."/>
            <person name="Messing J."/>
            <person name="Nelson A.B."/>
            <person name="Fuks G."/>
            <person name="Kavchok S."/>
            <person name="Keizer G."/>
            <person name="Linton E."/>
            <person name="Llaca V."/>
            <person name="Song R."/>
            <person name="Tanyolac B."/>
            <person name="Young S."/>
            <person name="Ho-Il K."/>
            <person name="Hahn J.H."/>
            <person name="Sangsakoo G."/>
            <person name="Vanavichit A."/>
            <person name="de Mattos Luiz.A.T."/>
            <person name="Zimmer P.D."/>
            <person name="Malone G."/>
            <person name="Dellagostin O."/>
            <person name="de Oliveira A.C."/>
            <person name="Bevan M."/>
            <person name="Bancroft I."/>
            <person name="Minx P."/>
            <person name="Cordum H."/>
            <person name="Wilson R."/>
            <person name="Cheng Z."/>
            <person name="Jin W."/>
            <person name="Jiang J."/>
            <person name="Leong S.A."/>
            <person name="Iwama H."/>
            <person name="Gojobori T."/>
            <person name="Itoh T."/>
            <person name="Niimura Y."/>
            <person name="Fujii Y."/>
            <person name="Habara T."/>
            <person name="Sakai H."/>
            <person name="Sato Y."/>
            <person name="Wilson G."/>
            <person name="Kumar K."/>
            <person name="McCouch S."/>
            <person name="Juretic N."/>
            <person name="Hoen D."/>
            <person name="Wright S."/>
            <person name="Bruskiewich R."/>
            <person name="Bureau T."/>
            <person name="Miyao A."/>
            <person name="Hirochika H."/>
            <person name="Nishikawa T."/>
            <person name="Kadowaki K."/>
            <person name="Sugiura M."/>
            <person name="Burr B."/>
            <person name="Sasaki T."/>
        </authorList>
    </citation>
    <scope>NUCLEOTIDE SEQUENCE [LARGE SCALE GENOMIC DNA]</scope>
    <source>
        <strain evidence="3">cv. Nipponbare</strain>
    </source>
</reference>
<name>Q10IJ7_ORYSJ</name>